<accession>A0A4Q7VZA8</accession>
<feature type="chain" id="PRO_5020716968" description="Outer membrane beta-barrel porin/alpha-amylase" evidence="1">
    <location>
        <begin position="26"/>
        <end position="255"/>
    </location>
</feature>
<dbReference type="RefSeq" id="WP_130429867.1">
    <property type="nucleotide sequence ID" value="NZ_SHKP01000004.1"/>
</dbReference>
<dbReference type="OrthoDB" id="8556837at2"/>
<dbReference type="Proteomes" id="UP000293671">
    <property type="component" value="Unassembled WGS sequence"/>
</dbReference>
<dbReference type="AlphaFoldDB" id="A0A4Q7VZA8"/>
<dbReference type="EMBL" id="SHKP01000004">
    <property type="protein sequence ID" value="RZU02080.1"/>
    <property type="molecule type" value="Genomic_DNA"/>
</dbReference>
<proteinExistence type="predicted"/>
<keyword evidence="3" id="KW-1185">Reference proteome</keyword>
<feature type="signal peptide" evidence="1">
    <location>
        <begin position="1"/>
        <end position="25"/>
    </location>
</feature>
<name>A0A4Q7VZA8_9BURK</name>
<gene>
    <name evidence="2" type="ORF">EV670_0099</name>
</gene>
<keyword evidence="1" id="KW-0732">Signal</keyword>
<protein>
    <recommendedName>
        <fullName evidence="4">Outer membrane beta-barrel porin/alpha-amylase</fullName>
    </recommendedName>
</protein>
<organism evidence="2 3">
    <name type="scientific">Rivibacter subsaxonicus</name>
    <dbReference type="NCBI Taxonomy" id="457575"/>
    <lineage>
        <taxon>Bacteria</taxon>
        <taxon>Pseudomonadati</taxon>
        <taxon>Pseudomonadota</taxon>
        <taxon>Betaproteobacteria</taxon>
        <taxon>Burkholderiales</taxon>
        <taxon>Rivibacter</taxon>
    </lineage>
</organism>
<comment type="caution">
    <text evidence="2">The sequence shown here is derived from an EMBL/GenBank/DDBJ whole genome shotgun (WGS) entry which is preliminary data.</text>
</comment>
<reference evidence="2 3" key="1">
    <citation type="submission" date="2019-02" db="EMBL/GenBank/DDBJ databases">
        <title>Genomic Encyclopedia of Type Strains, Phase IV (KMG-IV): sequencing the most valuable type-strain genomes for metagenomic binning, comparative biology and taxonomic classification.</title>
        <authorList>
            <person name="Goeker M."/>
        </authorList>
    </citation>
    <scope>NUCLEOTIDE SEQUENCE [LARGE SCALE GENOMIC DNA]</scope>
    <source>
        <strain evidence="2 3">DSM 19570</strain>
    </source>
</reference>
<evidence type="ECO:0000313" key="2">
    <source>
        <dbReference type="EMBL" id="RZU02080.1"/>
    </source>
</evidence>
<sequence>MRHTSADRLRPLLAAVLVATSLAAAAEMQPEAYVFSPIVEQGELEMDNKAGISRDREGHSAWGASVGMSYGLTSWWAAELTAKWRRNVGESAGYDAWEWENRFQFTPTGRYAFELGFLLEIERPREHAEGWELNFGPLFQTEATLAGMPLQFNFNALFERSWRADEPEPTELQLQWQLRTRRGGEALDVGLQGFDHFGPWDDWSPRSKQSHVLGPALFGKLEAAGTEMRWELGLLFGTGGAAPRTTLRTQLEIEF</sequence>
<evidence type="ECO:0000256" key="1">
    <source>
        <dbReference type="SAM" id="SignalP"/>
    </source>
</evidence>
<evidence type="ECO:0000313" key="3">
    <source>
        <dbReference type="Proteomes" id="UP000293671"/>
    </source>
</evidence>
<evidence type="ECO:0008006" key="4">
    <source>
        <dbReference type="Google" id="ProtNLM"/>
    </source>
</evidence>